<reference evidence="4" key="1">
    <citation type="submission" date="2021-12" db="EMBL/GenBank/DDBJ databases">
        <title>Discovery of the Pendulisporaceae a myxobacterial family with distinct sporulation behavior and unique specialized metabolism.</title>
        <authorList>
            <person name="Garcia R."/>
            <person name="Popoff A."/>
            <person name="Bader C.D."/>
            <person name="Loehr J."/>
            <person name="Walesch S."/>
            <person name="Walt C."/>
            <person name="Boldt J."/>
            <person name="Bunk B."/>
            <person name="Haeckl F.J.F.P.J."/>
            <person name="Gunesch A.P."/>
            <person name="Birkelbach J."/>
            <person name="Nuebel U."/>
            <person name="Pietschmann T."/>
            <person name="Bach T."/>
            <person name="Mueller R."/>
        </authorList>
    </citation>
    <scope>NUCLEOTIDE SEQUENCE</scope>
    <source>
        <strain evidence="4">MSr11367</strain>
    </source>
</reference>
<keyword evidence="5" id="KW-1185">Reference proteome</keyword>
<dbReference type="GO" id="GO:0003677">
    <property type="term" value="F:DNA binding"/>
    <property type="evidence" value="ECO:0007669"/>
    <property type="project" value="UniProtKB-KW"/>
</dbReference>
<protein>
    <submittedName>
        <fullName evidence="4">LytTR family DNA-binding domain-containing protein</fullName>
    </submittedName>
</protein>
<evidence type="ECO:0000259" key="2">
    <source>
        <dbReference type="PROSITE" id="PS50110"/>
    </source>
</evidence>
<evidence type="ECO:0000256" key="1">
    <source>
        <dbReference type="PROSITE-ProRule" id="PRU00169"/>
    </source>
</evidence>
<dbReference type="InterPro" id="IPR046947">
    <property type="entry name" value="LytR-like"/>
</dbReference>
<dbReference type="Pfam" id="PF00072">
    <property type="entry name" value="Response_reg"/>
    <property type="match status" value="1"/>
</dbReference>
<proteinExistence type="predicted"/>
<feature type="domain" description="HTH LytTR-type" evidence="3">
    <location>
        <begin position="155"/>
        <end position="260"/>
    </location>
</feature>
<sequence length="270" mass="29562">MTSRPLGALVLEDEWPARNYLVELLEQSGRARVVAAVPSTTLATAALLGAPEPVDVAFVDVHLAGELEPEAAGLTWIEVFARVPGAPRVVLTTASREHALRAYELGVSDYLLKPFTASRVAESLERVSATLNSERSERLSPAPVNASTSSEPRRIVARRGKSLVFVDLRDAWAFEAEGRLCFVHAPVGRLDVDLSLAAIEAVLRESYLRVHRNWLVMSPHVRSIERESGETTLIVGNDQRSVRVPVARDRVATIRDALLATAVVGLRREH</sequence>
<dbReference type="Gene3D" id="3.40.50.2300">
    <property type="match status" value="1"/>
</dbReference>
<organism evidence="4 5">
    <name type="scientific">Pendulispora rubella</name>
    <dbReference type="NCBI Taxonomy" id="2741070"/>
    <lineage>
        <taxon>Bacteria</taxon>
        <taxon>Pseudomonadati</taxon>
        <taxon>Myxococcota</taxon>
        <taxon>Myxococcia</taxon>
        <taxon>Myxococcales</taxon>
        <taxon>Sorangiineae</taxon>
        <taxon>Pendulisporaceae</taxon>
        <taxon>Pendulispora</taxon>
    </lineage>
</organism>
<dbReference type="RefSeq" id="WP_394839186.1">
    <property type="nucleotide sequence ID" value="NZ_CP089983.1"/>
</dbReference>
<dbReference type="PANTHER" id="PTHR37299:SF1">
    <property type="entry name" value="STAGE 0 SPORULATION PROTEIN A HOMOLOG"/>
    <property type="match status" value="1"/>
</dbReference>
<dbReference type="PROSITE" id="PS50110">
    <property type="entry name" value="RESPONSE_REGULATORY"/>
    <property type="match status" value="1"/>
</dbReference>
<dbReference type="InterPro" id="IPR011006">
    <property type="entry name" value="CheY-like_superfamily"/>
</dbReference>
<dbReference type="EMBL" id="CP089983">
    <property type="protein sequence ID" value="WXB09512.1"/>
    <property type="molecule type" value="Genomic_DNA"/>
</dbReference>
<evidence type="ECO:0000313" key="5">
    <source>
        <dbReference type="Proteomes" id="UP001374803"/>
    </source>
</evidence>
<accession>A0ABZ2LFG9</accession>
<gene>
    <name evidence="4" type="ORF">LVJ94_20055</name>
</gene>
<dbReference type="InterPro" id="IPR001789">
    <property type="entry name" value="Sig_transdc_resp-reg_receiver"/>
</dbReference>
<dbReference type="PROSITE" id="PS50930">
    <property type="entry name" value="HTH_LYTTR"/>
    <property type="match status" value="1"/>
</dbReference>
<dbReference type="SMART" id="SM00448">
    <property type="entry name" value="REC"/>
    <property type="match status" value="1"/>
</dbReference>
<keyword evidence="4" id="KW-0238">DNA-binding</keyword>
<feature type="modified residue" description="4-aspartylphosphate" evidence="1">
    <location>
        <position position="60"/>
    </location>
</feature>
<dbReference type="Pfam" id="PF04397">
    <property type="entry name" value="LytTR"/>
    <property type="match status" value="1"/>
</dbReference>
<name>A0ABZ2LFG9_9BACT</name>
<dbReference type="PANTHER" id="PTHR37299">
    <property type="entry name" value="TRANSCRIPTIONAL REGULATOR-RELATED"/>
    <property type="match status" value="1"/>
</dbReference>
<keyword evidence="1" id="KW-0597">Phosphoprotein</keyword>
<dbReference type="SUPFAM" id="SSF52172">
    <property type="entry name" value="CheY-like"/>
    <property type="match status" value="1"/>
</dbReference>
<evidence type="ECO:0000313" key="4">
    <source>
        <dbReference type="EMBL" id="WXB09512.1"/>
    </source>
</evidence>
<dbReference type="Gene3D" id="2.40.50.1020">
    <property type="entry name" value="LytTr DNA-binding domain"/>
    <property type="match status" value="1"/>
</dbReference>
<dbReference type="SMART" id="SM00850">
    <property type="entry name" value="LytTR"/>
    <property type="match status" value="1"/>
</dbReference>
<evidence type="ECO:0000259" key="3">
    <source>
        <dbReference type="PROSITE" id="PS50930"/>
    </source>
</evidence>
<feature type="domain" description="Response regulatory" evidence="2">
    <location>
        <begin position="7"/>
        <end position="128"/>
    </location>
</feature>
<dbReference type="InterPro" id="IPR007492">
    <property type="entry name" value="LytTR_DNA-bd_dom"/>
</dbReference>
<dbReference type="Proteomes" id="UP001374803">
    <property type="component" value="Chromosome"/>
</dbReference>